<dbReference type="RefSeq" id="WP_248345016.1">
    <property type="nucleotide sequence ID" value="NZ_AP025592.1"/>
</dbReference>
<dbReference type="InterPro" id="IPR058031">
    <property type="entry name" value="AAA_lid_NorR"/>
</dbReference>
<evidence type="ECO:0000256" key="2">
    <source>
        <dbReference type="ARBA" id="ARBA00022840"/>
    </source>
</evidence>
<keyword evidence="8" id="KW-1185">Reference proteome</keyword>
<dbReference type="Gene3D" id="1.10.8.60">
    <property type="match status" value="1"/>
</dbReference>
<dbReference type="PANTHER" id="PTHR32071">
    <property type="entry name" value="TRANSCRIPTIONAL REGULATORY PROTEIN"/>
    <property type="match status" value="1"/>
</dbReference>
<dbReference type="EMBL" id="AP025592">
    <property type="protein sequence ID" value="BDG07964.1"/>
    <property type="molecule type" value="Genomic_DNA"/>
</dbReference>
<keyword evidence="5" id="KW-0804">Transcription</keyword>
<dbReference type="InterPro" id="IPR002197">
    <property type="entry name" value="HTH_Fis"/>
</dbReference>
<dbReference type="PANTHER" id="PTHR32071:SF21">
    <property type="entry name" value="TRANSCRIPTIONAL REGULATORY PROTEIN FLGR"/>
    <property type="match status" value="1"/>
</dbReference>
<dbReference type="SUPFAM" id="SSF52540">
    <property type="entry name" value="P-loop containing nucleoside triphosphate hydrolases"/>
    <property type="match status" value="1"/>
</dbReference>
<evidence type="ECO:0000259" key="6">
    <source>
        <dbReference type="PROSITE" id="PS50045"/>
    </source>
</evidence>
<dbReference type="PROSITE" id="PS00675">
    <property type="entry name" value="SIGMA54_INTERACT_1"/>
    <property type="match status" value="1"/>
</dbReference>
<reference evidence="8" key="1">
    <citation type="journal article" date="2022" name="Int. J. Syst. Evol. Microbiol.">
        <title>Anaeromyxobacter oryzae sp. nov., Anaeromyxobacter diazotrophicus sp. nov. and Anaeromyxobacter paludicola sp. nov., isolated from paddy soils.</title>
        <authorList>
            <person name="Itoh H."/>
            <person name="Xu Z."/>
            <person name="Mise K."/>
            <person name="Masuda Y."/>
            <person name="Ushijima N."/>
            <person name="Hayakawa C."/>
            <person name="Shiratori Y."/>
            <person name="Senoo K."/>
        </authorList>
    </citation>
    <scope>NUCLEOTIDE SEQUENCE [LARGE SCALE GENOMIC DNA]</scope>
    <source>
        <strain evidence="8">Red630</strain>
    </source>
</reference>
<dbReference type="Gene3D" id="3.40.50.300">
    <property type="entry name" value="P-loop containing nucleotide triphosphate hydrolases"/>
    <property type="match status" value="1"/>
</dbReference>
<dbReference type="InterPro" id="IPR009057">
    <property type="entry name" value="Homeodomain-like_sf"/>
</dbReference>
<evidence type="ECO:0000313" key="7">
    <source>
        <dbReference type="EMBL" id="BDG07964.1"/>
    </source>
</evidence>
<dbReference type="Proteomes" id="UP001162734">
    <property type="component" value="Chromosome"/>
</dbReference>
<dbReference type="Gene3D" id="1.10.10.60">
    <property type="entry name" value="Homeodomain-like"/>
    <property type="match status" value="1"/>
</dbReference>
<dbReference type="InterPro" id="IPR002078">
    <property type="entry name" value="Sigma_54_int"/>
</dbReference>
<keyword evidence="1" id="KW-0547">Nucleotide-binding</keyword>
<keyword evidence="4" id="KW-0238">DNA-binding</keyword>
<accession>A0ABN6N7E5</accession>
<name>A0ABN6N7E5_9BACT</name>
<dbReference type="InterPro" id="IPR027417">
    <property type="entry name" value="P-loop_NTPase"/>
</dbReference>
<dbReference type="Pfam" id="PF02954">
    <property type="entry name" value="HTH_8"/>
    <property type="match status" value="1"/>
</dbReference>
<dbReference type="PROSITE" id="PS50045">
    <property type="entry name" value="SIGMA54_INTERACT_4"/>
    <property type="match status" value="1"/>
</dbReference>
<dbReference type="PROSITE" id="PS00676">
    <property type="entry name" value="SIGMA54_INTERACT_2"/>
    <property type="match status" value="1"/>
</dbReference>
<feature type="domain" description="Sigma-54 factor interaction" evidence="6">
    <location>
        <begin position="15"/>
        <end position="244"/>
    </location>
</feature>
<dbReference type="Pfam" id="PF00158">
    <property type="entry name" value="Sigma54_activat"/>
    <property type="match status" value="1"/>
</dbReference>
<evidence type="ECO:0000256" key="5">
    <source>
        <dbReference type="ARBA" id="ARBA00023163"/>
    </source>
</evidence>
<proteinExistence type="predicted"/>
<evidence type="ECO:0000256" key="4">
    <source>
        <dbReference type="ARBA" id="ARBA00023125"/>
    </source>
</evidence>
<organism evidence="7 8">
    <name type="scientific">Anaeromyxobacter paludicola</name>
    <dbReference type="NCBI Taxonomy" id="2918171"/>
    <lineage>
        <taxon>Bacteria</taxon>
        <taxon>Pseudomonadati</taxon>
        <taxon>Myxococcota</taxon>
        <taxon>Myxococcia</taxon>
        <taxon>Myxococcales</taxon>
        <taxon>Cystobacterineae</taxon>
        <taxon>Anaeromyxobacteraceae</taxon>
        <taxon>Anaeromyxobacter</taxon>
    </lineage>
</organism>
<dbReference type="SMART" id="SM00382">
    <property type="entry name" value="AAA"/>
    <property type="match status" value="1"/>
</dbReference>
<dbReference type="Pfam" id="PF25601">
    <property type="entry name" value="AAA_lid_14"/>
    <property type="match status" value="1"/>
</dbReference>
<gene>
    <name evidence="7" type="ORF">AMPC_10770</name>
</gene>
<dbReference type="CDD" id="cd00009">
    <property type="entry name" value="AAA"/>
    <property type="match status" value="1"/>
</dbReference>
<protein>
    <recommendedName>
        <fullName evidence="6">Sigma-54 factor interaction domain-containing protein</fullName>
    </recommendedName>
</protein>
<evidence type="ECO:0000256" key="3">
    <source>
        <dbReference type="ARBA" id="ARBA00023015"/>
    </source>
</evidence>
<evidence type="ECO:0000256" key="1">
    <source>
        <dbReference type="ARBA" id="ARBA00022741"/>
    </source>
</evidence>
<dbReference type="InterPro" id="IPR025662">
    <property type="entry name" value="Sigma_54_int_dom_ATP-bd_1"/>
</dbReference>
<keyword evidence="2" id="KW-0067">ATP-binding</keyword>
<evidence type="ECO:0000313" key="8">
    <source>
        <dbReference type="Proteomes" id="UP001162734"/>
    </source>
</evidence>
<sequence>MTPSPLPARAAAAAPIARGPAMREVLAALADVAPTPTTVLLLGESGTGKEVLARHVHALSSRAAGPWVAVNCAALPAELLESELFGHERGAFTGAEQRRAGRFEQASGGTLLLDEISELPLGLQAKLLRAIQEREIDRVGGARPVPVDVRIIATSNRDLAEMVAAGRFRSDLYYRLNVFPVVIPPLRERPEDLSPLAVALVAEGAAALGRPAPLLSPDALAALSATGLPGNVRELKNLLERALVRCRGPLLERAHLGLGPARPAAPRPLPAEPAAAGVPAGLPLELAALERLAITEALRRTGGNRTHAARLLGIGLRTLRNKLRAWRLAGEPLPDEAVPAARPIVPGAPCRAALQPAHLLASARARGSHGERA</sequence>
<dbReference type="PRINTS" id="PR01590">
    <property type="entry name" value="HTHFIS"/>
</dbReference>
<dbReference type="InterPro" id="IPR003593">
    <property type="entry name" value="AAA+_ATPase"/>
</dbReference>
<dbReference type="SUPFAM" id="SSF46689">
    <property type="entry name" value="Homeodomain-like"/>
    <property type="match status" value="1"/>
</dbReference>
<dbReference type="InterPro" id="IPR025943">
    <property type="entry name" value="Sigma_54_int_dom_ATP-bd_2"/>
</dbReference>
<keyword evidence="3" id="KW-0805">Transcription regulation</keyword>